<dbReference type="GO" id="GO:0003911">
    <property type="term" value="F:DNA ligase (NAD+) activity"/>
    <property type="evidence" value="ECO:0007669"/>
    <property type="project" value="UniProtKB-EC"/>
</dbReference>
<keyword evidence="4" id="KW-0436">Ligase</keyword>
<dbReference type="InterPro" id="IPR036420">
    <property type="entry name" value="BRCT_dom_sf"/>
</dbReference>
<dbReference type="Gene3D" id="3.40.50.10190">
    <property type="entry name" value="BRCT domain"/>
    <property type="match status" value="1"/>
</dbReference>
<evidence type="ECO:0000256" key="8">
    <source>
        <dbReference type="ARBA" id="ARBA00022833"/>
    </source>
</evidence>
<evidence type="ECO:0000256" key="1">
    <source>
        <dbReference type="ARBA" id="ARBA00001946"/>
    </source>
</evidence>
<dbReference type="GO" id="GO:0046872">
    <property type="term" value="F:metal ion binding"/>
    <property type="evidence" value="ECO:0007669"/>
    <property type="project" value="UniProtKB-KW"/>
</dbReference>
<accession>A0A0F9MD49</accession>
<dbReference type="Gene3D" id="1.10.150.20">
    <property type="entry name" value="5' to 3' exonuclease, C-terminal subdomain"/>
    <property type="match status" value="2"/>
</dbReference>
<keyword evidence="6" id="KW-0479">Metal-binding</keyword>
<keyword evidence="9" id="KW-0460">Magnesium</keyword>
<dbReference type="PROSITE" id="PS01056">
    <property type="entry name" value="DNA_LIGASE_N2"/>
    <property type="match status" value="1"/>
</dbReference>
<keyword evidence="7" id="KW-0227">DNA damage</keyword>
<dbReference type="InterPro" id="IPR010994">
    <property type="entry name" value="RuvA_2-like"/>
</dbReference>
<dbReference type="CDD" id="cd17748">
    <property type="entry name" value="BRCT_DNA_ligase_like"/>
    <property type="match status" value="1"/>
</dbReference>
<dbReference type="FunFam" id="3.30.470.30:FF:000001">
    <property type="entry name" value="DNA ligase"/>
    <property type="match status" value="1"/>
</dbReference>
<keyword evidence="11" id="KW-0234">DNA repair</keyword>
<evidence type="ECO:0000256" key="3">
    <source>
        <dbReference type="ARBA" id="ARBA00012722"/>
    </source>
</evidence>
<comment type="function">
    <text evidence="2">DNA ligase that catalyzes the formation of phosphodiester linkages between 5'-phosphoryl and 3'-hydroxyl groups in double-stranded DNA using NAD as a coenzyme and as the energy source for the reaction. It is essential for DNA replication and repair of damaged DNA.</text>
</comment>
<dbReference type="Pfam" id="PF14520">
    <property type="entry name" value="HHH_5"/>
    <property type="match status" value="1"/>
</dbReference>
<dbReference type="Pfam" id="PF00533">
    <property type="entry name" value="BRCT"/>
    <property type="match status" value="1"/>
</dbReference>
<dbReference type="InterPro" id="IPR012340">
    <property type="entry name" value="NA-bd_OB-fold"/>
</dbReference>
<dbReference type="InterPro" id="IPR001357">
    <property type="entry name" value="BRCT_dom"/>
</dbReference>
<dbReference type="CDD" id="cd00114">
    <property type="entry name" value="LIGANc"/>
    <property type="match status" value="1"/>
</dbReference>
<dbReference type="Gene3D" id="3.30.470.30">
    <property type="entry name" value="DNA ligase/mRNA capping enzyme"/>
    <property type="match status" value="1"/>
</dbReference>
<dbReference type="Pfam" id="PF03120">
    <property type="entry name" value="OB_DNA_ligase"/>
    <property type="match status" value="1"/>
</dbReference>
<dbReference type="EC" id="6.5.1.2" evidence="3"/>
<dbReference type="PANTHER" id="PTHR23389:SF9">
    <property type="entry name" value="DNA LIGASE"/>
    <property type="match status" value="1"/>
</dbReference>
<dbReference type="InterPro" id="IPR013840">
    <property type="entry name" value="DNAligase_N"/>
</dbReference>
<dbReference type="EMBL" id="LAZR01005002">
    <property type="protein sequence ID" value="KKN03734.1"/>
    <property type="molecule type" value="Genomic_DNA"/>
</dbReference>
<evidence type="ECO:0000256" key="11">
    <source>
        <dbReference type="ARBA" id="ARBA00023204"/>
    </source>
</evidence>
<comment type="catalytic activity">
    <reaction evidence="12">
        <text>NAD(+) + (deoxyribonucleotide)n-3'-hydroxyl + 5'-phospho-(deoxyribonucleotide)m = (deoxyribonucleotide)n+m + AMP + beta-nicotinamide D-nucleotide.</text>
        <dbReference type="EC" id="6.5.1.2"/>
    </reaction>
</comment>
<dbReference type="FunFam" id="1.10.150.20:FF:000006">
    <property type="entry name" value="DNA ligase"/>
    <property type="match status" value="1"/>
</dbReference>
<dbReference type="SUPFAM" id="SSF52113">
    <property type="entry name" value="BRCT domain"/>
    <property type="match status" value="1"/>
</dbReference>
<organism evidence="14">
    <name type="scientific">marine sediment metagenome</name>
    <dbReference type="NCBI Taxonomy" id="412755"/>
    <lineage>
        <taxon>unclassified sequences</taxon>
        <taxon>metagenomes</taxon>
        <taxon>ecological metagenomes</taxon>
    </lineage>
</organism>
<dbReference type="Pfam" id="PF01653">
    <property type="entry name" value="DNA_ligase_aden"/>
    <property type="match status" value="1"/>
</dbReference>
<dbReference type="PIRSF" id="PIRSF001604">
    <property type="entry name" value="LigA"/>
    <property type="match status" value="1"/>
</dbReference>
<evidence type="ECO:0000313" key="14">
    <source>
        <dbReference type="EMBL" id="KKN03734.1"/>
    </source>
</evidence>
<keyword evidence="8" id="KW-0862">Zinc</keyword>
<dbReference type="FunFam" id="1.10.287.610:FF:000002">
    <property type="entry name" value="DNA ligase"/>
    <property type="match status" value="1"/>
</dbReference>
<dbReference type="FunFam" id="2.40.50.140:FF:000012">
    <property type="entry name" value="DNA ligase"/>
    <property type="match status" value="1"/>
</dbReference>
<dbReference type="NCBIfam" id="NF005932">
    <property type="entry name" value="PRK07956.1"/>
    <property type="match status" value="1"/>
</dbReference>
<dbReference type="Gene3D" id="1.10.287.610">
    <property type="entry name" value="Helix hairpin bin"/>
    <property type="match status" value="1"/>
</dbReference>
<comment type="caution">
    <text evidence="14">The sequence shown here is derived from an EMBL/GenBank/DDBJ whole genome shotgun (WGS) entry which is preliminary data.</text>
</comment>
<name>A0A0F9MD49_9ZZZZ</name>
<dbReference type="AlphaFoldDB" id="A0A0F9MD49"/>
<dbReference type="InterPro" id="IPR033136">
    <property type="entry name" value="DNA_ligase_CS"/>
</dbReference>
<dbReference type="FunFam" id="1.10.150.20:FF:000007">
    <property type="entry name" value="DNA ligase"/>
    <property type="match status" value="1"/>
</dbReference>
<evidence type="ECO:0000256" key="7">
    <source>
        <dbReference type="ARBA" id="ARBA00022763"/>
    </source>
</evidence>
<gene>
    <name evidence="14" type="ORF">LCGC14_1104700</name>
</gene>
<dbReference type="SMART" id="SM00278">
    <property type="entry name" value="HhH1"/>
    <property type="match status" value="4"/>
</dbReference>
<dbReference type="PANTHER" id="PTHR23389">
    <property type="entry name" value="CHROMOSOME TRANSMISSION FIDELITY FACTOR 18"/>
    <property type="match status" value="1"/>
</dbReference>
<dbReference type="SUPFAM" id="SSF50249">
    <property type="entry name" value="Nucleic acid-binding proteins"/>
    <property type="match status" value="1"/>
</dbReference>
<comment type="cofactor">
    <cofactor evidence="1">
        <name>Mg(2+)</name>
        <dbReference type="ChEBI" id="CHEBI:18420"/>
    </cofactor>
</comment>
<dbReference type="SUPFAM" id="SSF56091">
    <property type="entry name" value="DNA ligase/mRNA capping enzyme, catalytic domain"/>
    <property type="match status" value="1"/>
</dbReference>
<dbReference type="PROSITE" id="PS50172">
    <property type="entry name" value="BRCT"/>
    <property type="match status" value="1"/>
</dbReference>
<dbReference type="Pfam" id="PF03119">
    <property type="entry name" value="DNA_ligase_ZBD"/>
    <property type="match status" value="1"/>
</dbReference>
<dbReference type="InterPro" id="IPR004149">
    <property type="entry name" value="Znf_DNAligase_C4"/>
</dbReference>
<dbReference type="InterPro" id="IPR004150">
    <property type="entry name" value="NAD_DNA_ligase_OB"/>
</dbReference>
<evidence type="ECO:0000256" key="2">
    <source>
        <dbReference type="ARBA" id="ARBA00004067"/>
    </source>
</evidence>
<dbReference type="SMART" id="SM00292">
    <property type="entry name" value="BRCT"/>
    <property type="match status" value="1"/>
</dbReference>
<dbReference type="Gene3D" id="2.40.50.140">
    <property type="entry name" value="Nucleic acid-binding proteins"/>
    <property type="match status" value="1"/>
</dbReference>
<dbReference type="GO" id="GO:0003677">
    <property type="term" value="F:DNA binding"/>
    <property type="evidence" value="ECO:0007669"/>
    <property type="project" value="InterPro"/>
</dbReference>
<sequence length="674" mass="74246">MTIPTEINQQATDLRHLLNKYNNLYYVTDNPEVTDSEYDRLFIQLQKLEADYPELLTVDSPTQRVGGKALDKFSQITHSLPMLSLDNVFDGEELHAFDQRVRDWLNTTNIQTYAAEPKLDGLAISIRYEHGILVQAATRGDGTIGEDVTENVRTIQSVPLKLSGDNVPEVVEIRGEIVMPKAGFETLNKQQIADNKKPFVNPRNAAAGSLRQLDSKITARRPLAMYCYGVGEIQGMDLPKTHSAAMYQLEQWGCPISTELLQVEGVDGCLAYINKLGEQRDSLSYDIDGVVLKVDDSSLQERLGFVSRAPRWAIAYKFPAQEEITQVETIEIQVGRTGALTPVARLKPVFVGGVTVSNATLHNEDEIRRKDVRIGDTVIVRRAGDVIPEVVKVVLSKRPAQTTEFQMPEHCPVCGSDVEREPGEAVSRCSGGLFCAAQQKEAIKHFASRKALDVDGLGDKIVEQLVDAKLVNTAADLFQLSIEQIASLERMGQKSAENLVNALQTAKDTRFARFLYALGIREVGEATARSLALNFDDLDALMKAKADTLIEIEDVGPIVAHHIETFFQQPHNQDVIESLLKQGITWPQGEKPQNSSFLNGKTVVLTGTLESLSRSEAKERLLGLGAKVSGSVSKNTDYVVAGAEAGSKLTKAESLGIAIVDETTMQQWFNQESP</sequence>
<dbReference type="SMART" id="SM00532">
    <property type="entry name" value="LIGANc"/>
    <property type="match status" value="1"/>
</dbReference>
<evidence type="ECO:0000256" key="12">
    <source>
        <dbReference type="ARBA" id="ARBA00034005"/>
    </source>
</evidence>
<dbReference type="HAMAP" id="MF_01588">
    <property type="entry name" value="DNA_ligase_A"/>
    <property type="match status" value="1"/>
</dbReference>
<reference evidence="14" key="1">
    <citation type="journal article" date="2015" name="Nature">
        <title>Complex archaea that bridge the gap between prokaryotes and eukaryotes.</title>
        <authorList>
            <person name="Spang A."/>
            <person name="Saw J.H."/>
            <person name="Jorgensen S.L."/>
            <person name="Zaremba-Niedzwiedzka K."/>
            <person name="Martijn J."/>
            <person name="Lind A.E."/>
            <person name="van Eijk R."/>
            <person name="Schleper C."/>
            <person name="Guy L."/>
            <person name="Ettema T.J."/>
        </authorList>
    </citation>
    <scope>NUCLEOTIDE SEQUENCE</scope>
</reference>
<evidence type="ECO:0000256" key="4">
    <source>
        <dbReference type="ARBA" id="ARBA00022598"/>
    </source>
</evidence>
<protein>
    <recommendedName>
        <fullName evidence="3">DNA ligase (NAD(+))</fullName>
        <ecNumber evidence="3">6.5.1.2</ecNumber>
    </recommendedName>
</protein>
<dbReference type="Gene3D" id="6.20.10.30">
    <property type="match status" value="1"/>
</dbReference>
<dbReference type="InterPro" id="IPR018239">
    <property type="entry name" value="DNA_ligase_AS"/>
</dbReference>
<dbReference type="SUPFAM" id="SSF47781">
    <property type="entry name" value="RuvA domain 2-like"/>
    <property type="match status" value="1"/>
</dbReference>
<proteinExistence type="inferred from homology"/>
<evidence type="ECO:0000256" key="5">
    <source>
        <dbReference type="ARBA" id="ARBA00022705"/>
    </source>
</evidence>
<evidence type="ECO:0000256" key="10">
    <source>
        <dbReference type="ARBA" id="ARBA00023027"/>
    </source>
</evidence>
<dbReference type="InterPro" id="IPR013839">
    <property type="entry name" value="DNAligase_adenylation"/>
</dbReference>
<dbReference type="Pfam" id="PF12826">
    <property type="entry name" value="HHH_2"/>
    <property type="match status" value="1"/>
</dbReference>
<dbReference type="InterPro" id="IPR001679">
    <property type="entry name" value="DNA_ligase"/>
</dbReference>
<dbReference type="InterPro" id="IPR041663">
    <property type="entry name" value="DisA/LigA_HHH"/>
</dbReference>
<keyword evidence="10" id="KW-0520">NAD</keyword>
<dbReference type="GO" id="GO:0006281">
    <property type="term" value="P:DNA repair"/>
    <property type="evidence" value="ECO:0007669"/>
    <property type="project" value="UniProtKB-KW"/>
</dbReference>
<evidence type="ECO:0000256" key="6">
    <source>
        <dbReference type="ARBA" id="ARBA00022723"/>
    </source>
</evidence>
<dbReference type="NCBIfam" id="TIGR00575">
    <property type="entry name" value="dnlj"/>
    <property type="match status" value="1"/>
</dbReference>
<evidence type="ECO:0000259" key="13">
    <source>
        <dbReference type="PROSITE" id="PS50172"/>
    </source>
</evidence>
<feature type="domain" description="BRCT" evidence="13">
    <location>
        <begin position="593"/>
        <end position="669"/>
    </location>
</feature>
<keyword evidence="5" id="KW-0235">DNA replication</keyword>
<dbReference type="GO" id="GO:0005829">
    <property type="term" value="C:cytosol"/>
    <property type="evidence" value="ECO:0007669"/>
    <property type="project" value="TreeGrafter"/>
</dbReference>
<dbReference type="GO" id="GO:0006260">
    <property type="term" value="P:DNA replication"/>
    <property type="evidence" value="ECO:0007669"/>
    <property type="project" value="UniProtKB-KW"/>
</dbReference>
<dbReference type="InterPro" id="IPR003583">
    <property type="entry name" value="Hlx-hairpin-Hlx_DNA-bd_motif"/>
</dbReference>
<dbReference type="PROSITE" id="PS01055">
    <property type="entry name" value="DNA_LIGASE_N1"/>
    <property type="match status" value="1"/>
</dbReference>
<evidence type="ECO:0000256" key="9">
    <source>
        <dbReference type="ARBA" id="ARBA00022842"/>
    </source>
</evidence>